<accession>A0AA88XKT0</accession>
<keyword evidence="2" id="KW-0479">Metal-binding</keyword>
<evidence type="ECO:0000256" key="1">
    <source>
        <dbReference type="ARBA" id="ARBA00004123"/>
    </source>
</evidence>
<protein>
    <submittedName>
        <fullName evidence="6">Uncharacterized protein</fullName>
    </submittedName>
</protein>
<dbReference type="PANTHER" id="PTHR46481:SF10">
    <property type="entry name" value="ZINC FINGER BED DOMAIN-CONTAINING PROTEIN 39"/>
    <property type="match status" value="1"/>
</dbReference>
<dbReference type="InterPro" id="IPR052035">
    <property type="entry name" value="ZnF_BED_domain_contain"/>
</dbReference>
<dbReference type="InterPro" id="IPR012337">
    <property type="entry name" value="RNaseH-like_sf"/>
</dbReference>
<evidence type="ECO:0000313" key="6">
    <source>
        <dbReference type="EMBL" id="KAK3087166.1"/>
    </source>
</evidence>
<organism evidence="6 7">
    <name type="scientific">Pinctada imbricata</name>
    <name type="common">Atlantic pearl-oyster</name>
    <name type="synonym">Pinctada martensii</name>
    <dbReference type="NCBI Taxonomy" id="66713"/>
    <lineage>
        <taxon>Eukaryota</taxon>
        <taxon>Metazoa</taxon>
        <taxon>Spiralia</taxon>
        <taxon>Lophotrochozoa</taxon>
        <taxon>Mollusca</taxon>
        <taxon>Bivalvia</taxon>
        <taxon>Autobranchia</taxon>
        <taxon>Pteriomorphia</taxon>
        <taxon>Pterioida</taxon>
        <taxon>Pterioidea</taxon>
        <taxon>Pteriidae</taxon>
        <taxon>Pinctada</taxon>
    </lineage>
</organism>
<dbReference type="AlphaFoldDB" id="A0AA88XKT0"/>
<name>A0AA88XKT0_PINIB</name>
<dbReference type="GO" id="GO:0005634">
    <property type="term" value="C:nucleus"/>
    <property type="evidence" value="ECO:0007669"/>
    <property type="project" value="UniProtKB-SubCell"/>
</dbReference>
<reference evidence="6" key="1">
    <citation type="submission" date="2019-08" db="EMBL/GenBank/DDBJ databases">
        <title>The improved chromosome-level genome for the pearl oyster Pinctada fucata martensii using PacBio sequencing and Hi-C.</title>
        <authorList>
            <person name="Zheng Z."/>
        </authorList>
    </citation>
    <scope>NUCLEOTIDE SEQUENCE</scope>
    <source>
        <strain evidence="6">ZZ-2019</strain>
        <tissue evidence="6">Adductor muscle</tissue>
    </source>
</reference>
<comment type="subcellular location">
    <subcellularLocation>
        <location evidence="1">Nucleus</location>
    </subcellularLocation>
</comment>
<dbReference type="EMBL" id="VSWD01000011">
    <property type="protein sequence ID" value="KAK3087166.1"/>
    <property type="molecule type" value="Genomic_DNA"/>
</dbReference>
<evidence type="ECO:0000256" key="3">
    <source>
        <dbReference type="ARBA" id="ARBA00022771"/>
    </source>
</evidence>
<evidence type="ECO:0000256" key="4">
    <source>
        <dbReference type="ARBA" id="ARBA00022833"/>
    </source>
</evidence>
<dbReference type="SUPFAM" id="SSF53098">
    <property type="entry name" value="Ribonuclease H-like"/>
    <property type="match status" value="1"/>
</dbReference>
<keyword evidence="7" id="KW-1185">Reference proteome</keyword>
<gene>
    <name evidence="6" type="ORF">FSP39_002502</name>
</gene>
<comment type="caution">
    <text evidence="6">The sequence shown here is derived from an EMBL/GenBank/DDBJ whole genome shotgun (WGS) entry which is preliminary data.</text>
</comment>
<sequence length="278" mass="31778">MQRIGPESKQRLDDSLNKLIIGKSLPVSIVDNIYFQSFVLNLDPRYKLPTRYAEVQRLQTKKDEMAIKLQTEISEASDCGITHDGWTSMNTESYFTTTIHYIDRNWNLQSAVLGTIKMPESHTSENIANELKATQSRWSFPDPIATTDNAANEQKAFEILGWTRFGCYGHRINLMVKHALSLPECSKILGKARKLVSFFHKSSSVTEMLTKKQMLLLDRKAQGHRLIIDVATRWNSSLEMLKRLLEQSPALMALANDPSLSKKQLQQHSRTVFSHLKK</sequence>
<evidence type="ECO:0000313" key="7">
    <source>
        <dbReference type="Proteomes" id="UP001186944"/>
    </source>
</evidence>
<dbReference type="GO" id="GO:0008270">
    <property type="term" value="F:zinc ion binding"/>
    <property type="evidence" value="ECO:0007669"/>
    <property type="project" value="UniProtKB-KW"/>
</dbReference>
<keyword evidence="3" id="KW-0863">Zinc-finger</keyword>
<proteinExistence type="predicted"/>
<keyword evidence="4" id="KW-0862">Zinc</keyword>
<dbReference type="PANTHER" id="PTHR46481">
    <property type="entry name" value="ZINC FINGER BED DOMAIN-CONTAINING PROTEIN 4"/>
    <property type="match status" value="1"/>
</dbReference>
<evidence type="ECO:0000256" key="2">
    <source>
        <dbReference type="ARBA" id="ARBA00022723"/>
    </source>
</evidence>
<keyword evidence="5" id="KW-0539">Nucleus</keyword>
<evidence type="ECO:0000256" key="5">
    <source>
        <dbReference type="ARBA" id="ARBA00023242"/>
    </source>
</evidence>
<dbReference type="Proteomes" id="UP001186944">
    <property type="component" value="Unassembled WGS sequence"/>
</dbReference>